<protein>
    <submittedName>
        <fullName evidence="3">Uncharacterized protein</fullName>
    </submittedName>
</protein>
<keyword evidence="2" id="KW-0732">Signal</keyword>
<feature type="signal peptide" evidence="2">
    <location>
        <begin position="1"/>
        <end position="22"/>
    </location>
</feature>
<dbReference type="AlphaFoldDB" id="A0A1N6YFQ1"/>
<name>A0A1N6YFQ1_9PSED</name>
<evidence type="ECO:0000313" key="3">
    <source>
        <dbReference type="EMBL" id="SIR13349.1"/>
    </source>
</evidence>
<reference evidence="3 4" key="1">
    <citation type="submission" date="2017-01" db="EMBL/GenBank/DDBJ databases">
        <authorList>
            <person name="Mah S.A."/>
            <person name="Swanson W.J."/>
            <person name="Moy G.W."/>
            <person name="Vacquier V.D."/>
        </authorList>
    </citation>
    <scope>NUCLEOTIDE SEQUENCE [LARGE SCALE GENOMIC DNA]</scope>
    <source>
        <strain evidence="3 4">ATCC 29606</strain>
    </source>
</reference>
<evidence type="ECO:0000256" key="1">
    <source>
        <dbReference type="SAM" id="Coils"/>
    </source>
</evidence>
<sequence>MNNIPQALLLIATSLSPAWVAAADPAPAQDAAPQAQQPAANAPDIGEFDKQMDRMQENLQKMQAQMEKIQQTQDPNERQRLLQEHWNTLHQNMQTMRGMGGPGRMGGPMMGAGHRMGWQGYSNLTPEQQAQRQYMMDRRLEMQQQMMDQMMLHQQYRGNTPAQPAQ</sequence>
<accession>A0A1N6YFQ1</accession>
<dbReference type="OrthoDB" id="8929854at2"/>
<gene>
    <name evidence="3" type="ORF">SAMN05421672_11549</name>
</gene>
<organism evidence="3 4">
    <name type="scientific">Pseudomonas flexibilis</name>
    <dbReference type="NCBI Taxonomy" id="706570"/>
    <lineage>
        <taxon>Bacteria</taxon>
        <taxon>Pseudomonadati</taxon>
        <taxon>Pseudomonadota</taxon>
        <taxon>Gammaproteobacteria</taxon>
        <taxon>Pseudomonadales</taxon>
        <taxon>Pseudomonadaceae</taxon>
        <taxon>Pseudomonas</taxon>
    </lineage>
</organism>
<keyword evidence="1" id="KW-0175">Coiled coil</keyword>
<evidence type="ECO:0000313" key="4">
    <source>
        <dbReference type="Proteomes" id="UP000186079"/>
    </source>
</evidence>
<feature type="coiled-coil region" evidence="1">
    <location>
        <begin position="45"/>
        <end position="72"/>
    </location>
</feature>
<evidence type="ECO:0000256" key="2">
    <source>
        <dbReference type="SAM" id="SignalP"/>
    </source>
</evidence>
<proteinExistence type="predicted"/>
<feature type="chain" id="PRO_5009939733" evidence="2">
    <location>
        <begin position="23"/>
        <end position="166"/>
    </location>
</feature>
<dbReference type="RefSeq" id="WP_052199700.1">
    <property type="nucleotide sequence ID" value="NZ_FMUP01000007.1"/>
</dbReference>
<dbReference type="Proteomes" id="UP000186079">
    <property type="component" value="Unassembled WGS sequence"/>
</dbReference>
<dbReference type="EMBL" id="FTMC01000015">
    <property type="protein sequence ID" value="SIR13349.1"/>
    <property type="molecule type" value="Genomic_DNA"/>
</dbReference>